<dbReference type="PROSITE" id="PS01149">
    <property type="entry name" value="PSI_RSU"/>
    <property type="match status" value="1"/>
</dbReference>
<dbReference type="InterPro" id="IPR020094">
    <property type="entry name" value="TruA/RsuA/RluB/E/F_N"/>
</dbReference>
<protein>
    <recommendedName>
        <fullName evidence="4">Pseudouridine synthase</fullName>
        <ecNumber evidence="4">5.4.99.-</ecNumber>
    </recommendedName>
</protein>
<evidence type="ECO:0000256" key="3">
    <source>
        <dbReference type="PROSITE-ProRule" id="PRU00182"/>
    </source>
</evidence>
<dbReference type="SUPFAM" id="SSF55120">
    <property type="entry name" value="Pseudouridine synthase"/>
    <property type="match status" value="1"/>
</dbReference>
<dbReference type="GO" id="GO:0000455">
    <property type="term" value="P:enzyme-directed rRNA pseudouridine synthesis"/>
    <property type="evidence" value="ECO:0007669"/>
    <property type="project" value="UniProtKB-ARBA"/>
</dbReference>
<dbReference type="InterPro" id="IPR020103">
    <property type="entry name" value="PsdUridine_synth_cat_dom_sf"/>
</dbReference>
<dbReference type="InterPro" id="IPR002942">
    <property type="entry name" value="S4_RNA-bd"/>
</dbReference>
<evidence type="ECO:0000259" key="5">
    <source>
        <dbReference type="SMART" id="SM00363"/>
    </source>
</evidence>
<dbReference type="InterPro" id="IPR018496">
    <property type="entry name" value="PsdUridine_synth_RsuA/RluB_CS"/>
</dbReference>
<dbReference type="Gene3D" id="3.30.70.1560">
    <property type="entry name" value="Alpha-L RNA-binding motif"/>
    <property type="match status" value="1"/>
</dbReference>
<dbReference type="Gene3D" id="3.10.290.10">
    <property type="entry name" value="RNA-binding S4 domain"/>
    <property type="match status" value="1"/>
</dbReference>
<dbReference type="SMART" id="SM00363">
    <property type="entry name" value="S4"/>
    <property type="match status" value="1"/>
</dbReference>
<reference evidence="6" key="1">
    <citation type="submission" date="2023-07" db="EMBL/GenBank/DDBJ databases">
        <title>Genomic Encyclopedia of Type Strains, Phase IV (KMG-IV): sequencing the most valuable type-strain genomes for metagenomic binning, comparative biology and taxonomic classification.</title>
        <authorList>
            <person name="Goeker M."/>
        </authorList>
    </citation>
    <scope>NUCLEOTIDE SEQUENCE</scope>
    <source>
        <strain evidence="6">DSM 24202</strain>
    </source>
</reference>
<dbReference type="RefSeq" id="WP_307264318.1">
    <property type="nucleotide sequence ID" value="NZ_JAUSVL010000001.1"/>
</dbReference>
<comment type="caution">
    <text evidence="6">The sequence shown here is derived from an EMBL/GenBank/DDBJ whole genome shotgun (WGS) entry which is preliminary data.</text>
</comment>
<dbReference type="InterPro" id="IPR036986">
    <property type="entry name" value="S4_RNA-bd_sf"/>
</dbReference>
<feature type="domain" description="RNA-binding S4" evidence="5">
    <location>
        <begin position="1"/>
        <end position="69"/>
    </location>
</feature>
<dbReference type="EMBL" id="JAUSVL010000001">
    <property type="protein sequence ID" value="MDQ0291478.1"/>
    <property type="molecule type" value="Genomic_DNA"/>
</dbReference>
<dbReference type="PROSITE" id="PS50889">
    <property type="entry name" value="S4"/>
    <property type="match status" value="1"/>
</dbReference>
<dbReference type="InterPro" id="IPR006145">
    <property type="entry name" value="PsdUridine_synth_RsuA/RluA"/>
</dbReference>
<organism evidence="6 7">
    <name type="scientific">Oligosphaera ethanolica</name>
    <dbReference type="NCBI Taxonomy" id="760260"/>
    <lineage>
        <taxon>Bacteria</taxon>
        <taxon>Pseudomonadati</taxon>
        <taxon>Lentisphaerota</taxon>
        <taxon>Oligosphaeria</taxon>
        <taxon>Oligosphaerales</taxon>
        <taxon>Oligosphaeraceae</taxon>
        <taxon>Oligosphaera</taxon>
    </lineage>
</organism>
<dbReference type="Pfam" id="PF01479">
    <property type="entry name" value="S4"/>
    <property type="match status" value="1"/>
</dbReference>
<dbReference type="Pfam" id="PF00849">
    <property type="entry name" value="PseudoU_synth_2"/>
    <property type="match status" value="1"/>
</dbReference>
<evidence type="ECO:0000313" key="6">
    <source>
        <dbReference type="EMBL" id="MDQ0291478.1"/>
    </source>
</evidence>
<proteinExistence type="inferred from homology"/>
<dbReference type="InterPro" id="IPR050343">
    <property type="entry name" value="RsuA_PseudoU_synthase"/>
</dbReference>
<name>A0AAE4AQT9_9BACT</name>
<dbReference type="Gene3D" id="3.30.70.580">
    <property type="entry name" value="Pseudouridine synthase I, catalytic domain, N-terminal subdomain"/>
    <property type="match status" value="1"/>
</dbReference>
<dbReference type="GO" id="GO:0120159">
    <property type="term" value="F:rRNA pseudouridine synthase activity"/>
    <property type="evidence" value="ECO:0007669"/>
    <property type="project" value="UniProtKB-ARBA"/>
</dbReference>
<keyword evidence="7" id="KW-1185">Reference proteome</keyword>
<comment type="similarity">
    <text evidence="1 4">Belongs to the pseudouridine synthase RsuA family.</text>
</comment>
<dbReference type="InterPro" id="IPR042092">
    <property type="entry name" value="PsdUridine_s_RsuA/RluB/E/F_cat"/>
</dbReference>
<evidence type="ECO:0000256" key="2">
    <source>
        <dbReference type="ARBA" id="ARBA00023235"/>
    </source>
</evidence>
<accession>A0AAE4AQT9</accession>
<sequence length="243" mass="26912">MRLAKVLANAGIASRRRCEELIAEGRVTVNGKPVLTPACVVDPDRDAVRFEGRPVQMQKKVCLALHKPAGYTCSAQDDHAERLVYELIPERFGRIYSVGRLDRDSEGLLILTNDGDLAHRLTHPSHEVTKRYIAECTGAFHPDMIKLFLDGCVDEGEFLQARAVSVKQQTSTQVTLVIVLTEGKKREVRRLCRQAGLDVVRLIRTGFATLELGTLPPGQWRELSAAEMNALRTIARKPSGSAT</sequence>
<dbReference type="AlphaFoldDB" id="A0AAE4AQT9"/>
<dbReference type="PANTHER" id="PTHR47683">
    <property type="entry name" value="PSEUDOURIDINE SYNTHASE FAMILY PROTEIN-RELATED"/>
    <property type="match status" value="1"/>
</dbReference>
<evidence type="ECO:0000256" key="4">
    <source>
        <dbReference type="RuleBase" id="RU003887"/>
    </source>
</evidence>
<dbReference type="Proteomes" id="UP001238163">
    <property type="component" value="Unassembled WGS sequence"/>
</dbReference>
<dbReference type="InterPro" id="IPR000748">
    <property type="entry name" value="PsdUridine_synth_RsuA/RluB/E/F"/>
</dbReference>
<evidence type="ECO:0000256" key="1">
    <source>
        <dbReference type="ARBA" id="ARBA00008348"/>
    </source>
</evidence>
<keyword evidence="3" id="KW-0694">RNA-binding</keyword>
<gene>
    <name evidence="6" type="ORF">J3R75_003585</name>
</gene>
<keyword evidence="2 4" id="KW-0413">Isomerase</keyword>
<dbReference type="EC" id="5.4.99.-" evidence="4"/>
<evidence type="ECO:0000313" key="7">
    <source>
        <dbReference type="Proteomes" id="UP001238163"/>
    </source>
</evidence>
<dbReference type="GO" id="GO:0003723">
    <property type="term" value="F:RNA binding"/>
    <property type="evidence" value="ECO:0007669"/>
    <property type="project" value="UniProtKB-KW"/>
</dbReference>
<dbReference type="SUPFAM" id="SSF55174">
    <property type="entry name" value="Alpha-L RNA-binding motif"/>
    <property type="match status" value="1"/>
</dbReference>
<dbReference type="CDD" id="cd02870">
    <property type="entry name" value="PseudoU_synth_RsuA_like"/>
    <property type="match status" value="1"/>
</dbReference>
<dbReference type="FunFam" id="3.10.290.10:FF:000003">
    <property type="entry name" value="Pseudouridine synthase"/>
    <property type="match status" value="1"/>
</dbReference>
<dbReference type="CDD" id="cd00165">
    <property type="entry name" value="S4"/>
    <property type="match status" value="1"/>
</dbReference>
<dbReference type="PANTHER" id="PTHR47683:SF2">
    <property type="entry name" value="RNA-BINDING S4 DOMAIN-CONTAINING PROTEIN"/>
    <property type="match status" value="1"/>
</dbReference>
<dbReference type="NCBIfam" id="TIGR00093">
    <property type="entry name" value="pseudouridine synthase"/>
    <property type="match status" value="1"/>
</dbReference>